<dbReference type="Proteomes" id="UP000515124">
    <property type="component" value="Unplaced"/>
</dbReference>
<dbReference type="InterPro" id="IPR036291">
    <property type="entry name" value="NAD(P)-bd_dom_sf"/>
</dbReference>
<proteinExistence type="predicted"/>
<dbReference type="PANTHER" id="PTHR15020">
    <property type="entry name" value="FLAVIN REDUCTASE-RELATED"/>
    <property type="match status" value="1"/>
</dbReference>
<accession>A0A6P5S6K5</accession>
<organism evidence="2 3">
    <name type="scientific">Prunus avium</name>
    <name type="common">Cherry</name>
    <name type="synonym">Cerasus avium</name>
    <dbReference type="NCBI Taxonomy" id="42229"/>
    <lineage>
        <taxon>Eukaryota</taxon>
        <taxon>Viridiplantae</taxon>
        <taxon>Streptophyta</taxon>
        <taxon>Embryophyta</taxon>
        <taxon>Tracheophyta</taxon>
        <taxon>Spermatophyta</taxon>
        <taxon>Magnoliopsida</taxon>
        <taxon>eudicotyledons</taxon>
        <taxon>Gunneridae</taxon>
        <taxon>Pentapetalae</taxon>
        <taxon>rosids</taxon>
        <taxon>fabids</taxon>
        <taxon>Rosales</taxon>
        <taxon>Rosaceae</taxon>
        <taxon>Amygdaloideae</taxon>
        <taxon>Amygdaleae</taxon>
        <taxon>Prunus</taxon>
    </lineage>
</organism>
<dbReference type="SUPFAM" id="SSF51735">
    <property type="entry name" value="NAD(P)-binding Rossmann-fold domains"/>
    <property type="match status" value="1"/>
</dbReference>
<feature type="domain" description="NAD(P)-binding" evidence="1">
    <location>
        <begin position="57"/>
        <end position="158"/>
    </location>
</feature>
<sequence length="194" mass="21740">MDLMKATYSALVVLAKLYIKLMFSNFEFDGKVNPTFVEGEFKLPLSSIRAYLKEPITPRLVHVGSAGVTRPDRPGLDLSKQPLAVRLNKELDFILTFKLKLGEDLIRESGIPCTIVRPCALTEEPARADLIFDQGDNITGKISREEVAQICVAALERPYASGKTFEVKSVVPFSEPFTVDPQNPTPIYFHFHLR</sequence>
<protein>
    <submittedName>
        <fullName evidence="3">Uncharacterized protein LOC110752779</fullName>
    </submittedName>
</protein>
<name>A0A6P5S6K5_PRUAV</name>
<keyword evidence="2" id="KW-1185">Reference proteome</keyword>
<gene>
    <name evidence="3" type="primary">LOC110752779</name>
</gene>
<dbReference type="InterPro" id="IPR016040">
    <property type="entry name" value="NAD(P)-bd_dom"/>
</dbReference>
<dbReference type="Gene3D" id="3.40.50.720">
    <property type="entry name" value="NAD(P)-binding Rossmann-like Domain"/>
    <property type="match status" value="1"/>
</dbReference>
<dbReference type="RefSeq" id="XP_021809196.1">
    <property type="nucleotide sequence ID" value="XM_021953504.1"/>
</dbReference>
<evidence type="ECO:0000313" key="3">
    <source>
        <dbReference type="RefSeq" id="XP_021809196.1"/>
    </source>
</evidence>
<dbReference type="FunFam" id="3.40.50.720:FF:000344">
    <property type="entry name" value="NAD(P)-binding Rossmann-fold superfamily protein"/>
    <property type="match status" value="1"/>
</dbReference>
<dbReference type="KEGG" id="pavi:110752779"/>
<dbReference type="Pfam" id="PF13460">
    <property type="entry name" value="NAD_binding_10"/>
    <property type="match status" value="1"/>
</dbReference>
<reference evidence="3" key="1">
    <citation type="submission" date="2025-08" db="UniProtKB">
        <authorList>
            <consortium name="RefSeq"/>
        </authorList>
    </citation>
    <scope>IDENTIFICATION</scope>
</reference>
<dbReference type="PANTHER" id="PTHR15020:SF50">
    <property type="entry name" value="UPF0659 PROTEIN YMR090W"/>
    <property type="match status" value="1"/>
</dbReference>
<dbReference type="GeneID" id="110752779"/>
<evidence type="ECO:0000259" key="1">
    <source>
        <dbReference type="Pfam" id="PF13460"/>
    </source>
</evidence>
<dbReference type="AlphaFoldDB" id="A0A6P5S6K5"/>
<evidence type="ECO:0000313" key="2">
    <source>
        <dbReference type="Proteomes" id="UP000515124"/>
    </source>
</evidence>